<keyword evidence="2" id="KW-1185">Reference proteome</keyword>
<organism evidence="1 2">
    <name type="scientific">Mythimna loreyi</name>
    <dbReference type="NCBI Taxonomy" id="667449"/>
    <lineage>
        <taxon>Eukaryota</taxon>
        <taxon>Metazoa</taxon>
        <taxon>Ecdysozoa</taxon>
        <taxon>Arthropoda</taxon>
        <taxon>Hexapoda</taxon>
        <taxon>Insecta</taxon>
        <taxon>Pterygota</taxon>
        <taxon>Neoptera</taxon>
        <taxon>Endopterygota</taxon>
        <taxon>Lepidoptera</taxon>
        <taxon>Glossata</taxon>
        <taxon>Ditrysia</taxon>
        <taxon>Noctuoidea</taxon>
        <taxon>Noctuidae</taxon>
        <taxon>Noctuinae</taxon>
        <taxon>Hadenini</taxon>
        <taxon>Mythimna</taxon>
    </lineage>
</organism>
<gene>
    <name evidence="1" type="ORF">PYW08_001539</name>
</gene>
<dbReference type="Proteomes" id="UP001231649">
    <property type="component" value="Chromosome 11"/>
</dbReference>
<comment type="caution">
    <text evidence="1">The sequence shown here is derived from an EMBL/GenBank/DDBJ whole genome shotgun (WGS) entry which is preliminary data.</text>
</comment>
<name>A0ACC2R9L6_9NEOP</name>
<proteinExistence type="predicted"/>
<protein>
    <submittedName>
        <fullName evidence="1">Uncharacterized protein</fullName>
    </submittedName>
</protein>
<sequence>MSWELKRMLNVLGSSTEGMSPTKKQRCIVCPRSKDIKTLSHCNFCKKNHASKTHEINLEFLLRKIRNFYLILLFNPYILFFNDKIYVKNEEIICFYFFLRNDLNIMTKKAGFYDVLYNSNKVDYKI</sequence>
<reference evidence="1" key="1">
    <citation type="submission" date="2023-03" db="EMBL/GenBank/DDBJ databases">
        <title>Chromosome-level genomes of two armyworms, Mythimna separata and Mythimna loreyi, provide insights into the biosynthesis and reception of sex pheromones.</title>
        <authorList>
            <person name="Zhao H."/>
        </authorList>
    </citation>
    <scope>NUCLEOTIDE SEQUENCE</scope>
    <source>
        <strain evidence="1">BeijingLab</strain>
    </source>
</reference>
<dbReference type="EMBL" id="CM056787">
    <property type="protein sequence ID" value="KAJ8733241.1"/>
    <property type="molecule type" value="Genomic_DNA"/>
</dbReference>
<accession>A0ACC2R9L6</accession>
<evidence type="ECO:0000313" key="2">
    <source>
        <dbReference type="Proteomes" id="UP001231649"/>
    </source>
</evidence>
<evidence type="ECO:0000313" key="1">
    <source>
        <dbReference type="EMBL" id="KAJ8733241.1"/>
    </source>
</evidence>